<name>A0A8S5MV80_9CAUD</name>
<accession>A0A8S5MV80</accession>
<dbReference type="EMBL" id="BK014997">
    <property type="protein sequence ID" value="DAD86309.1"/>
    <property type="molecule type" value="Genomic_DNA"/>
</dbReference>
<sequence length="182" mass="20610">MNINTLSETGEITIFQDADTGNTYIVEPVLGTTEPIDMADESYLFIGDCDDFMESDNPVFKTLGRYIAVHDETPANVGEYAKLFKGELCSHFKCVDGWEDYDFIESYGQILAVNKRLGDAEEWLCYLNMWDDGKVYSVLDCSTGVKVTDIYAEYHEDALELYLRDGEFASLKARINKVLEAN</sequence>
<proteinExistence type="predicted"/>
<reference evidence="1" key="1">
    <citation type="journal article" date="2021" name="Proc. Natl. Acad. Sci. U.S.A.">
        <title>A Catalog of Tens of Thousands of Viruses from Human Metagenomes Reveals Hidden Associations with Chronic Diseases.</title>
        <authorList>
            <person name="Tisza M.J."/>
            <person name="Buck C.B."/>
        </authorList>
    </citation>
    <scope>NUCLEOTIDE SEQUENCE</scope>
    <source>
        <strain evidence="1">Ctsus30</strain>
    </source>
</reference>
<organism evidence="1">
    <name type="scientific">Siphoviridae sp. ctsus30</name>
    <dbReference type="NCBI Taxonomy" id="2826488"/>
    <lineage>
        <taxon>Viruses</taxon>
        <taxon>Duplodnaviria</taxon>
        <taxon>Heunggongvirae</taxon>
        <taxon>Uroviricota</taxon>
        <taxon>Caudoviricetes</taxon>
    </lineage>
</organism>
<protein>
    <submittedName>
        <fullName evidence="1">Uncharacterized protein</fullName>
    </submittedName>
</protein>
<evidence type="ECO:0000313" key="1">
    <source>
        <dbReference type="EMBL" id="DAD86309.1"/>
    </source>
</evidence>